<reference evidence="10 11" key="1">
    <citation type="submission" date="2016-10" db="EMBL/GenBank/DDBJ databases">
        <authorList>
            <person name="de Groot N.N."/>
        </authorList>
    </citation>
    <scope>NUCLEOTIDE SEQUENCE [LARGE SCALE GENOMIC DNA]</scope>
    <source>
        <strain evidence="10 11">D15d</strain>
    </source>
</reference>
<dbReference type="InterPro" id="IPR004839">
    <property type="entry name" value="Aminotransferase_I/II_large"/>
</dbReference>
<gene>
    <name evidence="8" type="primary">hisC</name>
    <name evidence="10" type="ORF">SAMN05216537_11165</name>
</gene>
<keyword evidence="6 8" id="KW-0663">Pyridoxal phosphate</keyword>
<dbReference type="Pfam" id="PF00155">
    <property type="entry name" value="Aminotran_1_2"/>
    <property type="match status" value="1"/>
</dbReference>
<dbReference type="CDD" id="cd00609">
    <property type="entry name" value="AAT_like"/>
    <property type="match status" value="1"/>
</dbReference>
<dbReference type="RefSeq" id="WP_103953058.1">
    <property type="nucleotide sequence ID" value="NZ_FNUL01000011.1"/>
</dbReference>
<name>A0A1H5VJW1_9FIRM</name>
<evidence type="ECO:0000313" key="11">
    <source>
        <dbReference type="Proteomes" id="UP000236726"/>
    </source>
</evidence>
<comment type="pathway">
    <text evidence="2 8">Amino-acid biosynthesis; L-histidine biosynthesis; L-histidine from 5-phospho-alpha-D-ribose 1-diphosphate: step 7/9.</text>
</comment>
<dbReference type="Gene3D" id="3.90.1150.10">
    <property type="entry name" value="Aspartate Aminotransferase, domain 1"/>
    <property type="match status" value="1"/>
</dbReference>
<feature type="modified residue" description="N6-(pyridoxal phosphate)lysine" evidence="8">
    <location>
        <position position="209"/>
    </location>
</feature>
<keyword evidence="4 8" id="KW-0032">Aminotransferase</keyword>
<dbReference type="AlphaFoldDB" id="A0A1H5VJW1"/>
<accession>A0A1H5VJW1</accession>
<dbReference type="UniPathway" id="UPA00031">
    <property type="reaction ID" value="UER00012"/>
</dbReference>
<evidence type="ECO:0000256" key="7">
    <source>
        <dbReference type="ARBA" id="ARBA00047481"/>
    </source>
</evidence>
<keyword evidence="11" id="KW-1185">Reference proteome</keyword>
<dbReference type="GO" id="GO:0000105">
    <property type="term" value="P:L-histidine biosynthetic process"/>
    <property type="evidence" value="ECO:0007669"/>
    <property type="project" value="UniProtKB-UniRule"/>
</dbReference>
<proteinExistence type="inferred from homology"/>
<dbReference type="InterPro" id="IPR050106">
    <property type="entry name" value="HistidinolP_aminotransfase"/>
</dbReference>
<dbReference type="InterPro" id="IPR015422">
    <property type="entry name" value="PyrdxlP-dep_Trfase_small"/>
</dbReference>
<evidence type="ECO:0000256" key="1">
    <source>
        <dbReference type="ARBA" id="ARBA00001933"/>
    </source>
</evidence>
<comment type="cofactor">
    <cofactor evidence="1 8">
        <name>pyridoxal 5'-phosphate</name>
        <dbReference type="ChEBI" id="CHEBI:597326"/>
    </cofactor>
</comment>
<comment type="subunit">
    <text evidence="3 8">Homodimer.</text>
</comment>
<evidence type="ECO:0000256" key="6">
    <source>
        <dbReference type="ARBA" id="ARBA00022898"/>
    </source>
</evidence>
<evidence type="ECO:0000256" key="2">
    <source>
        <dbReference type="ARBA" id="ARBA00005011"/>
    </source>
</evidence>
<dbReference type="SUPFAM" id="SSF53383">
    <property type="entry name" value="PLP-dependent transferases"/>
    <property type="match status" value="1"/>
</dbReference>
<dbReference type="PANTHER" id="PTHR43643">
    <property type="entry name" value="HISTIDINOL-PHOSPHATE AMINOTRANSFERASE 2"/>
    <property type="match status" value="1"/>
</dbReference>
<evidence type="ECO:0000259" key="9">
    <source>
        <dbReference type="Pfam" id="PF00155"/>
    </source>
</evidence>
<dbReference type="NCBIfam" id="TIGR01141">
    <property type="entry name" value="hisC"/>
    <property type="match status" value="1"/>
</dbReference>
<dbReference type="Proteomes" id="UP000236726">
    <property type="component" value="Unassembled WGS sequence"/>
</dbReference>
<dbReference type="HAMAP" id="MF_01023">
    <property type="entry name" value="HisC_aminotrans_2"/>
    <property type="match status" value="1"/>
</dbReference>
<dbReference type="Gene3D" id="3.40.640.10">
    <property type="entry name" value="Type I PLP-dependent aspartate aminotransferase-like (Major domain)"/>
    <property type="match status" value="1"/>
</dbReference>
<dbReference type="EC" id="2.6.1.9" evidence="8"/>
<dbReference type="InterPro" id="IPR001917">
    <property type="entry name" value="Aminotrans_II_pyridoxalP_BS"/>
</dbReference>
<dbReference type="STRING" id="1410661.GCA_000702205_01778"/>
<evidence type="ECO:0000313" key="10">
    <source>
        <dbReference type="EMBL" id="SEF87131.1"/>
    </source>
</evidence>
<dbReference type="GO" id="GO:0004400">
    <property type="term" value="F:histidinol-phosphate transaminase activity"/>
    <property type="evidence" value="ECO:0007669"/>
    <property type="project" value="UniProtKB-UniRule"/>
</dbReference>
<keyword evidence="8" id="KW-0028">Amino-acid biosynthesis</keyword>
<feature type="domain" description="Aminotransferase class I/classII large" evidence="9">
    <location>
        <begin position="23"/>
        <end position="346"/>
    </location>
</feature>
<dbReference type="GO" id="GO:0030170">
    <property type="term" value="F:pyridoxal phosphate binding"/>
    <property type="evidence" value="ECO:0007669"/>
    <property type="project" value="InterPro"/>
</dbReference>
<dbReference type="EMBL" id="FNUL01000011">
    <property type="protein sequence ID" value="SEF87131.1"/>
    <property type="molecule type" value="Genomic_DNA"/>
</dbReference>
<keyword evidence="5 8" id="KW-0808">Transferase</keyword>
<evidence type="ECO:0000256" key="8">
    <source>
        <dbReference type="HAMAP-Rule" id="MF_01023"/>
    </source>
</evidence>
<dbReference type="InterPro" id="IPR015421">
    <property type="entry name" value="PyrdxlP-dep_Trfase_major"/>
</dbReference>
<evidence type="ECO:0000256" key="4">
    <source>
        <dbReference type="ARBA" id="ARBA00022576"/>
    </source>
</evidence>
<sequence>MKVWESYIRKVEPYVPGEQPKIKNVIKLNTNENPYPPSKAVMDALTKVDLDSLKLYPDPEVTKLNEAIANFYGVNKNQVFTGVGSDDVISMIFMTFFNSDKPVLFPEISYSFYSVWADLHKVPYETVRLDEDFNILVEDFNRENGGIIFPNPNAPTSKYLELSSVEEIIKNNQDSVVVVDEAYIDFGGESAIKFVNKYDNLIVVQTFSKSRSMAGMRIGYAIANENLIKVLNDVKFSFNSYTMNRTAIELGTAAINDKAYFEECCKKIVATRERTMKALKELGFSFPESKANFIFAKHKDVPASLIFTKLKEKNIFVRYFNKPRIDNYLRITIGTDEQMDALIKALKEIL</sequence>
<evidence type="ECO:0000256" key="3">
    <source>
        <dbReference type="ARBA" id="ARBA00011738"/>
    </source>
</evidence>
<comment type="catalytic activity">
    <reaction evidence="7 8">
        <text>L-histidinol phosphate + 2-oxoglutarate = 3-(imidazol-4-yl)-2-oxopropyl phosphate + L-glutamate</text>
        <dbReference type="Rhea" id="RHEA:23744"/>
        <dbReference type="ChEBI" id="CHEBI:16810"/>
        <dbReference type="ChEBI" id="CHEBI:29985"/>
        <dbReference type="ChEBI" id="CHEBI:57766"/>
        <dbReference type="ChEBI" id="CHEBI:57980"/>
        <dbReference type="EC" id="2.6.1.9"/>
    </reaction>
</comment>
<organism evidence="10 11">
    <name type="scientific">Lachnospira multipara</name>
    <dbReference type="NCBI Taxonomy" id="28051"/>
    <lineage>
        <taxon>Bacteria</taxon>
        <taxon>Bacillati</taxon>
        <taxon>Bacillota</taxon>
        <taxon>Clostridia</taxon>
        <taxon>Lachnospirales</taxon>
        <taxon>Lachnospiraceae</taxon>
        <taxon>Lachnospira</taxon>
    </lineage>
</organism>
<dbReference type="InterPro" id="IPR015424">
    <property type="entry name" value="PyrdxlP-dep_Trfase"/>
</dbReference>
<protein>
    <recommendedName>
        <fullName evidence="8">Histidinol-phosphate aminotransferase</fullName>
        <ecNumber evidence="8">2.6.1.9</ecNumber>
    </recommendedName>
    <alternativeName>
        <fullName evidence="8">Imidazole acetol-phosphate transaminase</fullName>
    </alternativeName>
</protein>
<dbReference type="PROSITE" id="PS00599">
    <property type="entry name" value="AA_TRANSFER_CLASS_2"/>
    <property type="match status" value="1"/>
</dbReference>
<dbReference type="PANTHER" id="PTHR43643:SF3">
    <property type="entry name" value="HISTIDINOL-PHOSPHATE AMINOTRANSFERASE"/>
    <property type="match status" value="1"/>
</dbReference>
<comment type="similarity">
    <text evidence="8">Belongs to the class-II pyridoxal-phosphate-dependent aminotransferase family. Histidinol-phosphate aminotransferase subfamily.</text>
</comment>
<dbReference type="InterPro" id="IPR005861">
    <property type="entry name" value="HisP_aminotrans"/>
</dbReference>
<keyword evidence="8" id="KW-0368">Histidine biosynthesis</keyword>
<evidence type="ECO:0000256" key="5">
    <source>
        <dbReference type="ARBA" id="ARBA00022679"/>
    </source>
</evidence>